<evidence type="ECO:0000256" key="1">
    <source>
        <dbReference type="SAM" id="MobiDB-lite"/>
    </source>
</evidence>
<dbReference type="EMBL" id="BLLF01000107">
    <property type="protein sequence ID" value="GFH07653.1"/>
    <property type="molecule type" value="Genomic_DNA"/>
</dbReference>
<feature type="region of interest" description="Disordered" evidence="1">
    <location>
        <begin position="189"/>
        <end position="218"/>
    </location>
</feature>
<feature type="region of interest" description="Disordered" evidence="1">
    <location>
        <begin position="289"/>
        <end position="351"/>
    </location>
</feature>
<proteinExistence type="predicted"/>
<name>A0A699YC78_HAELA</name>
<protein>
    <submittedName>
        <fullName evidence="2">Uncharacterized protein</fullName>
    </submittedName>
</protein>
<gene>
    <name evidence="2" type="ORF">HaLaN_02484</name>
</gene>
<reference evidence="2 3" key="1">
    <citation type="submission" date="2020-02" db="EMBL/GenBank/DDBJ databases">
        <title>Draft genome sequence of Haematococcus lacustris strain NIES-144.</title>
        <authorList>
            <person name="Morimoto D."/>
            <person name="Nakagawa S."/>
            <person name="Yoshida T."/>
            <person name="Sawayama S."/>
        </authorList>
    </citation>
    <scope>NUCLEOTIDE SEQUENCE [LARGE SCALE GENOMIC DNA]</scope>
    <source>
        <strain evidence="2 3">NIES-144</strain>
    </source>
</reference>
<dbReference type="AlphaFoldDB" id="A0A699YC78"/>
<sequence>MSSGLAPPAELLSQRCLPAALCVHSPLLASRGLGAAAQYAKRQRMLPPGFISSVVLPGLVGLASPHSPAHLGAWRRQQAGRRQQAIWGHGCLVTGAMVVADAAAAATASCARACPLSSSRLPQCVLCTAACQAAAGRCWAAGSGPGSEGGASRQSQPLNLAALHAPSLQANYTADLLAVFQRTPAAAATATPDACLTTPRPARRSAAASPRSGGPRTLRSATALPLAAAATPLSPQTSQVPGASAGALQPSPAAQQQVAPRPGGAVPETPTVVTAAAAAGGQGVGLGAPAGSVSRSLDFPDMPPPTTDAPAAPFGLDAAPGTDPETALEAGPRLLDPDSAAAPAPPPSQLSELQVPLPVSQLTQGCTRIEASRCFTELLVLQSLGLVKMLAATAGNAQSAIPELDVVLRLSGAMAGCIASQAAA</sequence>
<organism evidence="2 3">
    <name type="scientific">Haematococcus lacustris</name>
    <name type="common">Green alga</name>
    <name type="synonym">Haematococcus pluvialis</name>
    <dbReference type="NCBI Taxonomy" id="44745"/>
    <lineage>
        <taxon>Eukaryota</taxon>
        <taxon>Viridiplantae</taxon>
        <taxon>Chlorophyta</taxon>
        <taxon>core chlorophytes</taxon>
        <taxon>Chlorophyceae</taxon>
        <taxon>CS clade</taxon>
        <taxon>Chlamydomonadales</taxon>
        <taxon>Haematococcaceae</taxon>
        <taxon>Haematococcus</taxon>
    </lineage>
</organism>
<comment type="caution">
    <text evidence="2">The sequence shown here is derived from an EMBL/GenBank/DDBJ whole genome shotgun (WGS) entry which is preliminary data.</text>
</comment>
<keyword evidence="3" id="KW-1185">Reference proteome</keyword>
<evidence type="ECO:0000313" key="3">
    <source>
        <dbReference type="Proteomes" id="UP000485058"/>
    </source>
</evidence>
<dbReference type="Proteomes" id="UP000485058">
    <property type="component" value="Unassembled WGS sequence"/>
</dbReference>
<evidence type="ECO:0000313" key="2">
    <source>
        <dbReference type="EMBL" id="GFH07653.1"/>
    </source>
</evidence>
<accession>A0A699YC78</accession>
<feature type="region of interest" description="Disordered" evidence="1">
    <location>
        <begin position="230"/>
        <end position="268"/>
    </location>
</feature>